<reference evidence="1 2" key="1">
    <citation type="submission" date="2024-01" db="EMBL/GenBank/DDBJ databases">
        <title>A draft genome for a cacao thread blight-causing isolate of Paramarasmius palmivorus.</title>
        <authorList>
            <person name="Baruah I.K."/>
            <person name="Bukari Y."/>
            <person name="Amoako-Attah I."/>
            <person name="Meinhardt L.W."/>
            <person name="Bailey B.A."/>
            <person name="Cohen S.P."/>
        </authorList>
    </citation>
    <scope>NUCLEOTIDE SEQUENCE [LARGE SCALE GENOMIC DNA]</scope>
    <source>
        <strain evidence="1 2">GH-12</strain>
    </source>
</reference>
<name>A0AAW0C4G0_9AGAR</name>
<organism evidence="1 2">
    <name type="scientific">Paramarasmius palmivorus</name>
    <dbReference type="NCBI Taxonomy" id="297713"/>
    <lineage>
        <taxon>Eukaryota</taxon>
        <taxon>Fungi</taxon>
        <taxon>Dikarya</taxon>
        <taxon>Basidiomycota</taxon>
        <taxon>Agaricomycotina</taxon>
        <taxon>Agaricomycetes</taxon>
        <taxon>Agaricomycetidae</taxon>
        <taxon>Agaricales</taxon>
        <taxon>Marasmiineae</taxon>
        <taxon>Marasmiaceae</taxon>
        <taxon>Paramarasmius</taxon>
    </lineage>
</organism>
<proteinExistence type="predicted"/>
<dbReference type="AlphaFoldDB" id="A0AAW0C4G0"/>
<sequence length="133" mass="14348">MGLLSFALGKGNPLNYKCQVDFQNLAPTFQMFVKSALHIFLVAVTGVFAVATPRADPPNLGETCGTIAGVVPCAKGLTCCYIGPDRGINDPPDVYAHARAINLQIRVPGNGTPMEYHRLDVKDHCPVYMKSLD</sequence>
<accession>A0AAW0C4G0</accession>
<comment type="caution">
    <text evidence="1">The sequence shown here is derived from an EMBL/GenBank/DDBJ whole genome shotgun (WGS) entry which is preliminary data.</text>
</comment>
<evidence type="ECO:0000313" key="1">
    <source>
        <dbReference type="EMBL" id="KAK7034488.1"/>
    </source>
</evidence>
<evidence type="ECO:0008006" key="3">
    <source>
        <dbReference type="Google" id="ProtNLM"/>
    </source>
</evidence>
<gene>
    <name evidence="1" type="ORF">VNI00_012335</name>
</gene>
<evidence type="ECO:0000313" key="2">
    <source>
        <dbReference type="Proteomes" id="UP001383192"/>
    </source>
</evidence>
<protein>
    <recommendedName>
        <fullName evidence="3">Hydrophobin</fullName>
    </recommendedName>
</protein>
<dbReference type="EMBL" id="JAYKXP010000057">
    <property type="protein sequence ID" value="KAK7034488.1"/>
    <property type="molecule type" value="Genomic_DNA"/>
</dbReference>
<dbReference type="Proteomes" id="UP001383192">
    <property type="component" value="Unassembled WGS sequence"/>
</dbReference>
<keyword evidence="2" id="KW-1185">Reference proteome</keyword>